<gene>
    <name evidence="1" type="ordered locus">ACP_1963</name>
</gene>
<organism evidence="1 2">
    <name type="scientific">Acidobacterium capsulatum (strain ATCC 51196 / DSM 11244 / BCRC 80197 / JCM 7670 / NBRC 15755 / NCIMB 13165 / 161)</name>
    <dbReference type="NCBI Taxonomy" id="240015"/>
    <lineage>
        <taxon>Bacteria</taxon>
        <taxon>Pseudomonadati</taxon>
        <taxon>Acidobacteriota</taxon>
        <taxon>Terriglobia</taxon>
        <taxon>Terriglobales</taxon>
        <taxon>Acidobacteriaceae</taxon>
        <taxon>Acidobacterium</taxon>
    </lineage>
</organism>
<dbReference type="EMBL" id="CP001472">
    <property type="protein sequence ID" value="ACO32293.1"/>
    <property type="molecule type" value="Genomic_DNA"/>
</dbReference>
<name>C1F8F2_ACIC5</name>
<dbReference type="InParanoid" id="C1F8F2"/>
<proteinExistence type="predicted"/>
<evidence type="ECO:0008006" key="3">
    <source>
        <dbReference type="Google" id="ProtNLM"/>
    </source>
</evidence>
<dbReference type="eggNOG" id="ENOG502ZB6P">
    <property type="taxonomic scope" value="Bacteria"/>
</dbReference>
<accession>C1F8F2</accession>
<dbReference type="Proteomes" id="UP000002207">
    <property type="component" value="Chromosome"/>
</dbReference>
<keyword evidence="2" id="KW-1185">Reference proteome</keyword>
<evidence type="ECO:0000313" key="1">
    <source>
        <dbReference type="EMBL" id="ACO32293.1"/>
    </source>
</evidence>
<protein>
    <recommendedName>
        <fullName evidence="3">DUF429 domain-containing protein</fullName>
    </recommendedName>
</protein>
<dbReference type="KEGG" id="aca:ACP_1963"/>
<dbReference type="STRING" id="240015.ACP_1963"/>
<evidence type="ECO:0000313" key="2">
    <source>
        <dbReference type="Proteomes" id="UP000002207"/>
    </source>
</evidence>
<dbReference type="HOGENOM" id="CLU_079907_0_0_0"/>
<reference evidence="1 2" key="1">
    <citation type="journal article" date="2009" name="Appl. Environ. Microbiol.">
        <title>Three genomes from the phylum Acidobacteria provide insight into the lifestyles of these microorganisms in soils.</title>
        <authorList>
            <person name="Ward N.L."/>
            <person name="Challacombe J.F."/>
            <person name="Janssen P.H."/>
            <person name="Henrissat B."/>
            <person name="Coutinho P.M."/>
            <person name="Wu M."/>
            <person name="Xie G."/>
            <person name="Haft D.H."/>
            <person name="Sait M."/>
            <person name="Badger J."/>
            <person name="Barabote R.D."/>
            <person name="Bradley B."/>
            <person name="Brettin T.S."/>
            <person name="Brinkac L.M."/>
            <person name="Bruce D."/>
            <person name="Creasy T."/>
            <person name="Daugherty S.C."/>
            <person name="Davidsen T.M."/>
            <person name="DeBoy R.T."/>
            <person name="Detter J.C."/>
            <person name="Dodson R.J."/>
            <person name="Durkin A.S."/>
            <person name="Ganapathy A."/>
            <person name="Gwinn-Giglio M."/>
            <person name="Han C.S."/>
            <person name="Khouri H."/>
            <person name="Kiss H."/>
            <person name="Kothari S.P."/>
            <person name="Madupu R."/>
            <person name="Nelson K.E."/>
            <person name="Nelson W.C."/>
            <person name="Paulsen I."/>
            <person name="Penn K."/>
            <person name="Ren Q."/>
            <person name="Rosovitz M.J."/>
            <person name="Selengut J.D."/>
            <person name="Shrivastava S."/>
            <person name="Sullivan S.A."/>
            <person name="Tapia R."/>
            <person name="Thompson L.S."/>
            <person name="Watkins K.L."/>
            <person name="Yang Q."/>
            <person name="Yu C."/>
            <person name="Zafar N."/>
            <person name="Zhou L."/>
            <person name="Kuske C.R."/>
        </authorList>
    </citation>
    <scope>NUCLEOTIDE SEQUENCE [LARGE SCALE GENOMIC DNA]</scope>
    <source>
        <strain evidence="2">ATCC 51196 / DSM 11244 / BCRC 80197 / JCM 7670 / NBRC 15755 / NCIMB 13165 / 161</strain>
    </source>
</reference>
<sequence>MEAAAETRNLVVGLDFAFSYPAWFVREECGCGSAADFWSVAATEGESWMRGAKPWFWGRPGVKKPGEFVERPERGFRRTDREPLAGIRRTQPKSPFQVGGAGAVGTGTLRGIPLLQALRRAGFRIWPFEQPALPDAPLVVEIYPRVFTGDCTKSSAAERARELRKLMQDEACRKWLREDLLAEAAASEDAFDALLSALGMWRHREQFAHLAQAAEGDERLEGRIWVPHLGAAGRLSASSGR</sequence>
<dbReference type="AlphaFoldDB" id="C1F8F2"/>